<keyword evidence="9" id="KW-1185">Reference proteome</keyword>
<evidence type="ECO:0000256" key="7">
    <source>
        <dbReference type="RuleBase" id="RU000461"/>
    </source>
</evidence>
<dbReference type="PROSITE" id="PS00086">
    <property type="entry name" value="CYTOCHROME_P450"/>
    <property type="match status" value="1"/>
</dbReference>
<dbReference type="CDD" id="cd11064">
    <property type="entry name" value="CYP86A"/>
    <property type="match status" value="1"/>
</dbReference>
<keyword evidence="5 6" id="KW-0408">Iron</keyword>
<comment type="similarity">
    <text evidence="2 7">Belongs to the cytochrome P450 family.</text>
</comment>
<keyword evidence="6 7" id="KW-0349">Heme</keyword>
<evidence type="ECO:0000256" key="6">
    <source>
        <dbReference type="PIRSR" id="PIRSR602401-1"/>
    </source>
</evidence>
<evidence type="ECO:0000256" key="1">
    <source>
        <dbReference type="ARBA" id="ARBA00001971"/>
    </source>
</evidence>
<dbReference type="GO" id="GO:0006629">
    <property type="term" value="P:lipid metabolic process"/>
    <property type="evidence" value="ECO:0007669"/>
    <property type="project" value="UniProtKB-ARBA"/>
</dbReference>
<dbReference type="EnsemblPlants" id="AUR62016284-RA">
    <property type="protein sequence ID" value="AUR62016284-RA:cds"/>
    <property type="gene ID" value="AUR62016284"/>
</dbReference>
<keyword evidence="3 6" id="KW-0479">Metal-binding</keyword>
<dbReference type="AlphaFoldDB" id="A0A803LMV5"/>
<dbReference type="OMA" id="FDRHAQD"/>
<dbReference type="Proteomes" id="UP000596660">
    <property type="component" value="Unplaced"/>
</dbReference>
<dbReference type="Gramene" id="AUR62016284-RA">
    <property type="protein sequence ID" value="AUR62016284-RA:cds"/>
    <property type="gene ID" value="AUR62016284"/>
</dbReference>
<reference evidence="8" key="2">
    <citation type="submission" date="2021-03" db="UniProtKB">
        <authorList>
            <consortium name="EnsemblPlants"/>
        </authorList>
    </citation>
    <scope>IDENTIFICATION</scope>
</reference>
<dbReference type="InterPro" id="IPR001128">
    <property type="entry name" value="Cyt_P450"/>
</dbReference>
<dbReference type="InterPro" id="IPR002401">
    <property type="entry name" value="Cyt_P450_E_grp-I"/>
</dbReference>
<evidence type="ECO:0000313" key="9">
    <source>
        <dbReference type="Proteomes" id="UP000596660"/>
    </source>
</evidence>
<feature type="binding site" description="axial binding residue" evidence="6">
    <location>
        <position position="370"/>
    </location>
    <ligand>
        <name>heme</name>
        <dbReference type="ChEBI" id="CHEBI:30413"/>
    </ligand>
    <ligandPart>
        <name>Fe</name>
        <dbReference type="ChEBI" id="CHEBI:18248"/>
    </ligandPart>
</feature>
<dbReference type="InterPro" id="IPR017972">
    <property type="entry name" value="Cyt_P450_CS"/>
</dbReference>
<name>A0A803LMV5_CHEQI</name>
<evidence type="ECO:0008006" key="10">
    <source>
        <dbReference type="Google" id="ProtNLM"/>
    </source>
</evidence>
<dbReference type="GO" id="GO:0016705">
    <property type="term" value="F:oxidoreductase activity, acting on paired donors, with incorporation or reduction of molecular oxygen"/>
    <property type="evidence" value="ECO:0007669"/>
    <property type="project" value="InterPro"/>
</dbReference>
<comment type="cofactor">
    <cofactor evidence="1 6">
        <name>heme</name>
        <dbReference type="ChEBI" id="CHEBI:30413"/>
    </cofactor>
</comment>
<dbReference type="PRINTS" id="PR00463">
    <property type="entry name" value="EP450I"/>
</dbReference>
<evidence type="ECO:0000256" key="5">
    <source>
        <dbReference type="ARBA" id="ARBA00023004"/>
    </source>
</evidence>
<dbReference type="Pfam" id="PF00067">
    <property type="entry name" value="p450"/>
    <property type="match status" value="1"/>
</dbReference>
<accession>A0A803LMV5</accession>
<dbReference type="GO" id="GO:0020037">
    <property type="term" value="F:heme binding"/>
    <property type="evidence" value="ECO:0007669"/>
    <property type="project" value="InterPro"/>
</dbReference>
<evidence type="ECO:0000256" key="4">
    <source>
        <dbReference type="ARBA" id="ARBA00023002"/>
    </source>
</evidence>
<dbReference type="GO" id="GO:0004497">
    <property type="term" value="F:monooxygenase activity"/>
    <property type="evidence" value="ECO:0007669"/>
    <property type="project" value="UniProtKB-KW"/>
</dbReference>
<organism evidence="8 9">
    <name type="scientific">Chenopodium quinoa</name>
    <name type="common">Quinoa</name>
    <dbReference type="NCBI Taxonomy" id="63459"/>
    <lineage>
        <taxon>Eukaryota</taxon>
        <taxon>Viridiplantae</taxon>
        <taxon>Streptophyta</taxon>
        <taxon>Embryophyta</taxon>
        <taxon>Tracheophyta</taxon>
        <taxon>Spermatophyta</taxon>
        <taxon>Magnoliopsida</taxon>
        <taxon>eudicotyledons</taxon>
        <taxon>Gunneridae</taxon>
        <taxon>Pentapetalae</taxon>
        <taxon>Caryophyllales</taxon>
        <taxon>Chenopodiaceae</taxon>
        <taxon>Chenopodioideae</taxon>
        <taxon>Atripliceae</taxon>
        <taxon>Chenopodium</taxon>
    </lineage>
</organism>
<keyword evidence="4 7" id="KW-0560">Oxidoreductase</keyword>
<sequence length="436" mass="50040">MSTNFTNYPKGEEFLKIFDILGDGIFNSDGELWKFQRKITRSLINHRRFIRFLVKVTYDKVQNGLVPILQHAYKDGHVVDLQDVFQRLTFDSTCLLVTGHDPGCLSLEFPDVPFSKALDDAEEAIVHRHVLPENFWKLQKWLGLGQAEKLSRAWKVLDHFIDCIITMKREEQKSGKIPALKGGNEEEGVDLLTSFLREEVETSAIDITEDKFLRDTILNLMLAGRDTTGSALTWFFWLITQNPKVEEKVRDELKSMIIPKEEANQWHVFQIEETNKLTYLHAAICESLRLYPPVPFQHKSPIQPDTLPSGHHVTPKTKILFSLYAMARMKGIWGEDCFEFKPERWITKEGKIKYEPPYKFLSFNAGPRTCLGKEVALTQMKMVGATLIHNYKFHVVDGLHAEPDLSVILHIKHGLKVSLDQVLGLRTPYVQAAPAL</sequence>
<evidence type="ECO:0000256" key="3">
    <source>
        <dbReference type="ARBA" id="ARBA00022723"/>
    </source>
</evidence>
<dbReference type="Gene3D" id="1.10.630.10">
    <property type="entry name" value="Cytochrome P450"/>
    <property type="match status" value="1"/>
</dbReference>
<dbReference type="InterPro" id="IPR036396">
    <property type="entry name" value="Cyt_P450_sf"/>
</dbReference>
<reference evidence="8" key="1">
    <citation type="journal article" date="2017" name="Nature">
        <title>The genome of Chenopodium quinoa.</title>
        <authorList>
            <person name="Jarvis D.E."/>
            <person name="Ho Y.S."/>
            <person name="Lightfoot D.J."/>
            <person name="Schmoeckel S.M."/>
            <person name="Li B."/>
            <person name="Borm T.J.A."/>
            <person name="Ohyanagi H."/>
            <person name="Mineta K."/>
            <person name="Michell C.T."/>
            <person name="Saber N."/>
            <person name="Kharbatia N.M."/>
            <person name="Rupper R.R."/>
            <person name="Sharp A.R."/>
            <person name="Dally N."/>
            <person name="Boughton B.A."/>
            <person name="Woo Y.H."/>
            <person name="Gao G."/>
            <person name="Schijlen E.G.W.M."/>
            <person name="Guo X."/>
            <person name="Momin A.A."/>
            <person name="Negrao S."/>
            <person name="Al-Babili S."/>
            <person name="Gehring C."/>
            <person name="Roessner U."/>
            <person name="Jung C."/>
            <person name="Murphy K."/>
            <person name="Arold S.T."/>
            <person name="Gojobori T."/>
            <person name="van der Linden C.G."/>
            <person name="van Loo E.N."/>
            <person name="Jellen E.N."/>
            <person name="Maughan P.J."/>
            <person name="Tester M."/>
        </authorList>
    </citation>
    <scope>NUCLEOTIDE SEQUENCE [LARGE SCALE GENOMIC DNA]</scope>
    <source>
        <strain evidence="8">cv. PI 614886</strain>
    </source>
</reference>
<dbReference type="PRINTS" id="PR00385">
    <property type="entry name" value="P450"/>
</dbReference>
<dbReference type="PANTHER" id="PTHR24296">
    <property type="entry name" value="CYTOCHROME P450"/>
    <property type="match status" value="1"/>
</dbReference>
<keyword evidence="7" id="KW-0503">Monooxygenase</keyword>
<protein>
    <recommendedName>
        <fullName evidence="10">Cytochrome P450</fullName>
    </recommendedName>
</protein>
<evidence type="ECO:0000313" key="8">
    <source>
        <dbReference type="EnsemblPlants" id="AUR62016284-RA:cds"/>
    </source>
</evidence>
<dbReference type="SUPFAM" id="SSF48264">
    <property type="entry name" value="Cytochrome P450"/>
    <property type="match status" value="1"/>
</dbReference>
<evidence type="ECO:0000256" key="2">
    <source>
        <dbReference type="ARBA" id="ARBA00010617"/>
    </source>
</evidence>
<proteinExistence type="inferred from homology"/>
<dbReference type="GO" id="GO:0005506">
    <property type="term" value="F:iron ion binding"/>
    <property type="evidence" value="ECO:0007669"/>
    <property type="project" value="InterPro"/>
</dbReference>